<feature type="transmembrane region" description="Helical" evidence="2">
    <location>
        <begin position="95"/>
        <end position="116"/>
    </location>
</feature>
<dbReference type="CDD" id="cd05237">
    <property type="entry name" value="UDP_invert_4-6DH_SDR_e"/>
    <property type="match status" value="1"/>
</dbReference>
<name>A0A1X6X451_9MICO</name>
<keyword evidence="2" id="KW-0472">Membrane</keyword>
<keyword evidence="2" id="KW-0812">Transmembrane</keyword>
<organism evidence="4 5">
    <name type="scientific">Brachybacterium nesterenkovii</name>
    <dbReference type="NCBI Taxonomy" id="47847"/>
    <lineage>
        <taxon>Bacteria</taxon>
        <taxon>Bacillati</taxon>
        <taxon>Actinomycetota</taxon>
        <taxon>Actinomycetes</taxon>
        <taxon>Micrococcales</taxon>
        <taxon>Dermabacteraceae</taxon>
        <taxon>Brachybacterium</taxon>
    </lineage>
</organism>
<dbReference type="InterPro" id="IPR057326">
    <property type="entry name" value="KR_dom"/>
</dbReference>
<feature type="transmembrane region" description="Helical" evidence="2">
    <location>
        <begin position="29"/>
        <end position="50"/>
    </location>
</feature>
<proteinExistence type="inferred from homology"/>
<keyword evidence="4" id="KW-0456">Lyase</keyword>
<dbReference type="SMART" id="SM00822">
    <property type="entry name" value="PKS_KR"/>
    <property type="match status" value="1"/>
</dbReference>
<dbReference type="InterPro" id="IPR051203">
    <property type="entry name" value="Polysaccharide_Synthase-Rel"/>
</dbReference>
<dbReference type="Gene3D" id="3.40.50.720">
    <property type="entry name" value="NAD(P)-binding Rossmann-like Domain"/>
    <property type="match status" value="2"/>
</dbReference>
<dbReference type="PANTHER" id="PTHR43318">
    <property type="entry name" value="UDP-N-ACETYLGLUCOSAMINE 4,6-DEHYDRATASE"/>
    <property type="match status" value="1"/>
</dbReference>
<dbReference type="Proteomes" id="UP000195981">
    <property type="component" value="Unassembled WGS sequence"/>
</dbReference>
<evidence type="ECO:0000313" key="4">
    <source>
        <dbReference type="EMBL" id="SLM93650.1"/>
    </source>
</evidence>
<dbReference type="GO" id="GO:0016829">
    <property type="term" value="F:lyase activity"/>
    <property type="evidence" value="ECO:0007669"/>
    <property type="project" value="UniProtKB-KW"/>
</dbReference>
<dbReference type="SUPFAM" id="SSF51735">
    <property type="entry name" value="NAD(P)-binding Rossmann-fold domains"/>
    <property type="match status" value="2"/>
</dbReference>
<evidence type="ECO:0000259" key="3">
    <source>
        <dbReference type="SMART" id="SM00822"/>
    </source>
</evidence>
<dbReference type="Pfam" id="PF02719">
    <property type="entry name" value="Polysacc_synt_2"/>
    <property type="match status" value="1"/>
</dbReference>
<sequence length="620" mass="65281">MPSPAPRSAPEASWPSPLRRIGVARNSPLVSFVVLGLADIAAWVLAWLLAHTISDDAATAAVPALAAVAILVQIVLGLATGVYRHQDPIGSAGELRGIGITAAGVLLALAAASVAAGGRPLEEEVVMAWLWALVLIVVARQLLRLLVARGKRPQRAVPVVVIGAGEVGPSLVEQMLRDSSSPYLPVALLDDDRHKRSFRVHGVRVQGTTADLAAVLDRTGAEGAIVAIASASPELFARLTDQASSRGAWLRTVPSITELIGEDVDLSSIRDLDVADLIGRSVSRPDPATVRSLVEGRSVLVTGAGGSIGAELSRQISALAPASLAMLDRDESALHALSMSMHGRALLDSDEFVLADIRDRSALDAVFAAHRPQVVFHAAALKHLPVLERFPAEAWKTNVHGTANVIAAAETIGVEHFVNISTDKAASPSSVLGRTKRIAESLTTAAADRTGRSYVSVRFGNVIGSRGSAIPAFAEQIRTGGPVTLTDAEATRYFMTIPEACELVLFAVAVGRPGETLVLDMGEPVRIADIVERMMVLSGRRVPVVLTGLRPGEKLHEELFTPDEMDVVRTTERVTHVRNEGVEPESLPEPGASAAAVDAFADRALGTAGPTAHLTEEPSR</sequence>
<dbReference type="PANTHER" id="PTHR43318:SF1">
    <property type="entry name" value="POLYSACCHARIDE BIOSYNTHESIS PROTEIN EPSC-RELATED"/>
    <property type="match status" value="1"/>
</dbReference>
<dbReference type="Pfam" id="PF13727">
    <property type="entry name" value="CoA_binding_3"/>
    <property type="match status" value="1"/>
</dbReference>
<keyword evidence="5" id="KW-1185">Reference proteome</keyword>
<dbReference type="InterPro" id="IPR036291">
    <property type="entry name" value="NAD(P)-bd_dom_sf"/>
</dbReference>
<dbReference type="EC" id="4.2.1.-" evidence="4"/>
<protein>
    <submittedName>
        <fullName evidence="4">UDP-N-acetylglucosamine 4,6-dehydratase</fullName>
        <ecNumber evidence="4">4.2.1.-</ecNumber>
    </submittedName>
</protein>
<reference evidence="4 5" key="1">
    <citation type="submission" date="2017-02" db="EMBL/GenBank/DDBJ databases">
        <authorList>
            <person name="Peterson S.W."/>
        </authorList>
    </citation>
    <scope>NUCLEOTIDE SEQUENCE [LARGE SCALE GENOMIC DNA]</scope>
    <source>
        <strain evidence="4 5">CIP104813</strain>
    </source>
</reference>
<gene>
    <name evidence="4" type="ORF">FM110_10175</name>
</gene>
<feature type="transmembrane region" description="Helical" evidence="2">
    <location>
        <begin position="62"/>
        <end position="83"/>
    </location>
</feature>
<dbReference type="OrthoDB" id="9803111at2"/>
<feature type="transmembrane region" description="Helical" evidence="2">
    <location>
        <begin position="128"/>
        <end position="147"/>
    </location>
</feature>
<dbReference type="RefSeq" id="WP_087104656.1">
    <property type="nucleotide sequence ID" value="NZ_FWFG01000092.1"/>
</dbReference>
<accession>A0A1X6X451</accession>
<feature type="domain" description="Ketoreductase" evidence="3">
    <location>
        <begin position="297"/>
        <end position="516"/>
    </location>
</feature>
<comment type="similarity">
    <text evidence="1">Belongs to the polysaccharide synthase family.</text>
</comment>
<evidence type="ECO:0000256" key="1">
    <source>
        <dbReference type="ARBA" id="ARBA00007430"/>
    </source>
</evidence>
<keyword evidence="2" id="KW-1133">Transmembrane helix</keyword>
<evidence type="ECO:0000313" key="5">
    <source>
        <dbReference type="Proteomes" id="UP000195981"/>
    </source>
</evidence>
<dbReference type="AlphaFoldDB" id="A0A1X6X451"/>
<evidence type="ECO:0000256" key="2">
    <source>
        <dbReference type="SAM" id="Phobius"/>
    </source>
</evidence>
<dbReference type="InterPro" id="IPR003869">
    <property type="entry name" value="Polysac_CapD-like"/>
</dbReference>
<dbReference type="EMBL" id="FWFG01000092">
    <property type="protein sequence ID" value="SLM93650.1"/>
    <property type="molecule type" value="Genomic_DNA"/>
</dbReference>